<evidence type="ECO:0000256" key="9">
    <source>
        <dbReference type="ARBA" id="ARBA00022801"/>
    </source>
</evidence>
<accession>A0A9L0T651</accession>
<keyword evidence="6" id="KW-0812">Transmembrane</keyword>
<evidence type="ECO:0000256" key="11">
    <source>
        <dbReference type="ARBA" id="ARBA00022989"/>
    </source>
</evidence>
<evidence type="ECO:0000256" key="5">
    <source>
        <dbReference type="ARBA" id="ARBA00012108"/>
    </source>
</evidence>
<evidence type="ECO:0000256" key="2">
    <source>
        <dbReference type="ARBA" id="ARBA00001936"/>
    </source>
</evidence>
<evidence type="ECO:0000256" key="16">
    <source>
        <dbReference type="ARBA" id="ARBA00069878"/>
    </source>
</evidence>
<dbReference type="GO" id="GO:0008408">
    <property type="term" value="F:3'-5' exonuclease activity"/>
    <property type="evidence" value="ECO:0000318"/>
    <property type="project" value="GO_Central"/>
</dbReference>
<feature type="domain" description="3'-5' exonuclease" evidence="20">
    <location>
        <begin position="86"/>
        <end position="268"/>
    </location>
</feature>
<feature type="region of interest" description="Disordered" evidence="19">
    <location>
        <begin position="35"/>
        <end position="71"/>
    </location>
</feature>
<sequence>MSRHLVALTVTTLLGVAVGGFVLWKGIQRRRSKTSCVTLRRQQQQQQQQQARDRREPPPPEEEQLRPSAPRASWEEKILEAKVVTVSHGAEWDQIEPLLRSELEDFPVLGIDCEWVNLEGKASPLSLLQMASPSGFCVLVRLPKLVCGGKTLPKTLLDILADDTILKVGVGCSEDASKLLQDYGLVVKGCLDLRYLAMRQRNNLLCNGLSLKSLAETVLNFPLDKSLLLRCSNWDAENLTEDQVCLFWTFYINGIIQYVAFCDWLLHLPCFCGSFISWHLLVIYAARDAQISVALFLHLLGYPFSRNSTPEENSDCTGWRKVLEKCQDVVDIPFRSKGLSRVGEEVTGEATESQQKPRNKKSKIDGAMPGGHQGRDPRKHKRKPLGVGYSARKSPLYDNCFLHAPDGQPLCTCDRRKAQWYLDKGIGELVSEEPFVVKLQFEPAGRPESPGDYYLMVKENLCVVCGKKDSYIRKNVIPHEYRKHFPIEMKDHNSHDVLLLCTSCHAISNYYDNHLKQQLAREFQAPIGSEEGLRLLEDPERRQVRSGARALLNAESLPAHRKQELLQALREFYNTDTVTDEMLQEAANLETRISNEGYVPHGLKVVQCHSQGGLRSLMQLESRWRQHFLDSMQPKHLPQQWSVDHNHQKLLRKYGVDLPIKLS</sequence>
<gene>
    <name evidence="21" type="primary">EXD2</name>
</gene>
<feature type="compositionally biased region" description="Low complexity" evidence="19">
    <location>
        <begin position="40"/>
        <end position="50"/>
    </location>
</feature>
<dbReference type="GO" id="GO:0000175">
    <property type="term" value="F:3'-5'-RNA exonuclease activity"/>
    <property type="evidence" value="ECO:0007669"/>
    <property type="project" value="Ensembl"/>
</dbReference>
<keyword evidence="22" id="KW-1185">Reference proteome</keyword>
<evidence type="ECO:0000256" key="12">
    <source>
        <dbReference type="ARBA" id="ARBA00023128"/>
    </source>
</evidence>
<evidence type="ECO:0000256" key="17">
    <source>
        <dbReference type="ARBA" id="ARBA00075515"/>
    </source>
</evidence>
<evidence type="ECO:0000256" key="8">
    <source>
        <dbReference type="ARBA" id="ARBA00022723"/>
    </source>
</evidence>
<evidence type="ECO:0000259" key="20">
    <source>
        <dbReference type="SMART" id="SM00474"/>
    </source>
</evidence>
<dbReference type="Gene3D" id="3.30.420.10">
    <property type="entry name" value="Ribonuclease H-like superfamily/Ribonuclease H"/>
    <property type="match status" value="1"/>
</dbReference>
<dbReference type="GeneTree" id="ENSGT00390000014318"/>
<dbReference type="InterPro" id="IPR036397">
    <property type="entry name" value="RNaseH_sf"/>
</dbReference>
<dbReference type="GO" id="GO:0005737">
    <property type="term" value="C:cytoplasm"/>
    <property type="evidence" value="ECO:0000318"/>
    <property type="project" value="GO_Central"/>
</dbReference>
<dbReference type="GO" id="GO:0008310">
    <property type="term" value="F:single-stranded DNA 3'-5' DNA exonuclease activity"/>
    <property type="evidence" value="ECO:0007669"/>
    <property type="project" value="UniProtKB-EC"/>
</dbReference>
<reference evidence="21" key="2">
    <citation type="submission" date="2025-08" db="UniProtKB">
        <authorList>
            <consortium name="Ensembl"/>
        </authorList>
    </citation>
    <scope>IDENTIFICATION</scope>
    <source>
        <strain evidence="21">Thoroughbred</strain>
    </source>
</reference>
<evidence type="ECO:0000256" key="7">
    <source>
        <dbReference type="ARBA" id="ARBA00022722"/>
    </source>
</evidence>
<dbReference type="GO" id="GO:0042803">
    <property type="term" value="F:protein homodimerization activity"/>
    <property type="evidence" value="ECO:0007669"/>
    <property type="project" value="Ensembl"/>
</dbReference>
<dbReference type="GO" id="GO:0000287">
    <property type="term" value="F:magnesium ion binding"/>
    <property type="evidence" value="ECO:0007669"/>
    <property type="project" value="Ensembl"/>
</dbReference>
<keyword evidence="13" id="KW-0472">Membrane</keyword>
<proteinExistence type="inferred from homology"/>
<dbReference type="GO" id="GO:0045111">
    <property type="term" value="C:intermediate filament cytoskeleton"/>
    <property type="evidence" value="ECO:0007669"/>
    <property type="project" value="Ensembl"/>
</dbReference>
<dbReference type="GO" id="GO:0030145">
    <property type="term" value="F:manganese ion binding"/>
    <property type="evidence" value="ECO:0007669"/>
    <property type="project" value="Ensembl"/>
</dbReference>
<keyword evidence="12" id="KW-0496">Mitochondrion</keyword>
<dbReference type="FunFam" id="3.30.420.10:FF:000041">
    <property type="entry name" value="Exonuclease 3'-5' domain containing 2"/>
    <property type="match status" value="1"/>
</dbReference>
<evidence type="ECO:0000256" key="19">
    <source>
        <dbReference type="SAM" id="MobiDB-lite"/>
    </source>
</evidence>
<evidence type="ECO:0000256" key="13">
    <source>
        <dbReference type="ARBA" id="ARBA00023136"/>
    </source>
</evidence>
<evidence type="ECO:0000256" key="3">
    <source>
        <dbReference type="ARBA" id="ARBA00001946"/>
    </source>
</evidence>
<evidence type="ECO:0000256" key="18">
    <source>
        <dbReference type="ARBA" id="ARBA00082634"/>
    </source>
</evidence>
<evidence type="ECO:0000256" key="4">
    <source>
        <dbReference type="ARBA" id="ARBA00004325"/>
    </source>
</evidence>
<evidence type="ECO:0000256" key="14">
    <source>
        <dbReference type="ARBA" id="ARBA00061005"/>
    </source>
</evidence>
<dbReference type="GO" id="GO:0000729">
    <property type="term" value="P:DNA double-strand break processing"/>
    <property type="evidence" value="ECO:0007669"/>
    <property type="project" value="Ensembl"/>
</dbReference>
<dbReference type="InterPro" id="IPR002562">
    <property type="entry name" value="3'-5'_exonuclease_dom"/>
</dbReference>
<dbReference type="GO" id="GO:0000724">
    <property type="term" value="P:double-strand break repair via homologous recombination"/>
    <property type="evidence" value="ECO:0007669"/>
    <property type="project" value="Ensembl"/>
</dbReference>
<dbReference type="GO" id="GO:0003676">
    <property type="term" value="F:nucleic acid binding"/>
    <property type="evidence" value="ECO:0007669"/>
    <property type="project" value="InterPro"/>
</dbReference>
<evidence type="ECO:0000256" key="10">
    <source>
        <dbReference type="ARBA" id="ARBA00022839"/>
    </source>
</evidence>
<dbReference type="GO" id="GO:0031297">
    <property type="term" value="P:replication fork processing"/>
    <property type="evidence" value="ECO:0007669"/>
    <property type="project" value="Ensembl"/>
</dbReference>
<reference evidence="21 22" key="1">
    <citation type="journal article" date="2009" name="Science">
        <title>Genome sequence, comparative analysis, and population genetics of the domestic horse.</title>
        <authorList>
            <consortium name="Broad Institute Genome Sequencing Platform"/>
            <consortium name="Broad Institute Whole Genome Assembly Team"/>
            <person name="Wade C.M."/>
            <person name="Giulotto E."/>
            <person name="Sigurdsson S."/>
            <person name="Zoli M."/>
            <person name="Gnerre S."/>
            <person name="Imsland F."/>
            <person name="Lear T.L."/>
            <person name="Adelson D.L."/>
            <person name="Bailey E."/>
            <person name="Bellone R.R."/>
            <person name="Bloecker H."/>
            <person name="Distl O."/>
            <person name="Edgar R.C."/>
            <person name="Garber M."/>
            <person name="Leeb T."/>
            <person name="Mauceli E."/>
            <person name="MacLeod J.N."/>
            <person name="Penedo M.C.T."/>
            <person name="Raison J.M."/>
            <person name="Sharpe T."/>
            <person name="Vogel J."/>
            <person name="Andersson L."/>
            <person name="Antczak D.F."/>
            <person name="Biagi T."/>
            <person name="Binns M.M."/>
            <person name="Chowdhary B.P."/>
            <person name="Coleman S.J."/>
            <person name="Della Valle G."/>
            <person name="Fryc S."/>
            <person name="Guerin G."/>
            <person name="Hasegawa T."/>
            <person name="Hill E.W."/>
            <person name="Jurka J."/>
            <person name="Kiialainen A."/>
            <person name="Lindgren G."/>
            <person name="Liu J."/>
            <person name="Magnani E."/>
            <person name="Mickelson J.R."/>
            <person name="Murray J."/>
            <person name="Nergadze S.G."/>
            <person name="Onofrio R."/>
            <person name="Pedroni S."/>
            <person name="Piras M.F."/>
            <person name="Raudsepp T."/>
            <person name="Rocchi M."/>
            <person name="Roeed K.H."/>
            <person name="Ryder O.A."/>
            <person name="Searle S."/>
            <person name="Skow L."/>
            <person name="Swinburne J.E."/>
            <person name="Syvaenen A.C."/>
            <person name="Tozaki T."/>
            <person name="Valberg S.J."/>
            <person name="Vaudin M."/>
            <person name="White J.R."/>
            <person name="Zody M.C."/>
            <person name="Lander E.S."/>
            <person name="Lindblad-Toh K."/>
        </authorList>
    </citation>
    <scope>NUCLEOTIDE SEQUENCE [LARGE SCALE GENOMIC DNA]</scope>
    <source>
        <strain evidence="21 22">Thoroughbred</strain>
    </source>
</reference>
<comment type="cofactor">
    <cofactor evidence="2">
        <name>Mn(2+)</name>
        <dbReference type="ChEBI" id="CHEBI:29035"/>
    </cofactor>
</comment>
<keyword evidence="10" id="KW-0269">Exonuclease</keyword>
<reference evidence="21" key="3">
    <citation type="submission" date="2025-09" db="UniProtKB">
        <authorList>
            <consortium name="Ensembl"/>
        </authorList>
    </citation>
    <scope>IDENTIFICATION</scope>
    <source>
        <strain evidence="21">Thoroughbred</strain>
    </source>
</reference>
<dbReference type="InterPro" id="IPR012337">
    <property type="entry name" value="RNaseH-like_sf"/>
</dbReference>
<dbReference type="SMART" id="SM00474">
    <property type="entry name" value="35EXOc"/>
    <property type="match status" value="1"/>
</dbReference>
<keyword evidence="9" id="KW-0378">Hydrolase</keyword>
<dbReference type="SUPFAM" id="SSF53098">
    <property type="entry name" value="Ribonuclease H-like"/>
    <property type="match status" value="1"/>
</dbReference>
<dbReference type="AlphaFoldDB" id="A0A9L0T651"/>
<evidence type="ECO:0000313" key="22">
    <source>
        <dbReference type="Proteomes" id="UP000002281"/>
    </source>
</evidence>
<dbReference type="GO" id="GO:0005634">
    <property type="term" value="C:nucleus"/>
    <property type="evidence" value="ECO:0000318"/>
    <property type="project" value="GO_Central"/>
</dbReference>
<feature type="region of interest" description="Disordered" evidence="19">
    <location>
        <begin position="343"/>
        <end position="386"/>
    </location>
</feature>
<dbReference type="Pfam" id="PF01612">
    <property type="entry name" value="DNA_pol_A_exo1"/>
    <property type="match status" value="1"/>
</dbReference>
<dbReference type="EC" id="3.1.11.1" evidence="5"/>
<keyword evidence="7" id="KW-0540">Nuclease</keyword>
<name>A0A9L0T651_HORSE</name>
<organism evidence="21 22">
    <name type="scientific">Equus caballus</name>
    <name type="common">Horse</name>
    <dbReference type="NCBI Taxonomy" id="9796"/>
    <lineage>
        <taxon>Eukaryota</taxon>
        <taxon>Metazoa</taxon>
        <taxon>Chordata</taxon>
        <taxon>Craniata</taxon>
        <taxon>Vertebrata</taxon>
        <taxon>Euteleostomi</taxon>
        <taxon>Mammalia</taxon>
        <taxon>Eutheria</taxon>
        <taxon>Laurasiatheria</taxon>
        <taxon>Perissodactyla</taxon>
        <taxon>Equidae</taxon>
        <taxon>Equus</taxon>
    </lineage>
</organism>
<comment type="subunit">
    <text evidence="15">Homodimer. Interacts with RBBP8, MRE11 and BRCA1.</text>
</comment>
<comment type="subcellular location">
    <subcellularLocation>
        <location evidence="4">Mitochondrion membrane</location>
    </subcellularLocation>
</comment>
<dbReference type="PANTHER" id="PTHR13620">
    <property type="entry name" value="3-5 EXONUCLEASE"/>
    <property type="match status" value="1"/>
</dbReference>
<comment type="catalytic activity">
    <reaction evidence="1">
        <text>Exonucleolytic cleavage in the 3'- to 5'-direction to yield nucleoside 5'-phosphates.</text>
        <dbReference type="EC" id="3.1.11.1"/>
    </reaction>
</comment>
<evidence type="ECO:0000313" key="21">
    <source>
        <dbReference type="Ensembl" id="ENSECAP00000083747.1"/>
    </source>
</evidence>
<protein>
    <recommendedName>
        <fullName evidence="16">Exonuclease 3'-5' domain-containing protein 2</fullName>
        <ecNumber evidence="5">3.1.11.1</ecNumber>
    </recommendedName>
    <alternativeName>
        <fullName evidence="18">3'-5' exoribonuclease EXD2</fullName>
    </alternativeName>
    <alternativeName>
        <fullName evidence="17">Exonuclease 3'-5' domain-like-containing protein 2</fullName>
    </alternativeName>
</protein>
<comment type="similarity">
    <text evidence="14">Belongs to the EXD2 family.</text>
</comment>
<dbReference type="Proteomes" id="UP000002281">
    <property type="component" value="Chromosome 24"/>
</dbReference>
<dbReference type="Ensembl" id="ENSECAT00000089752.1">
    <property type="protein sequence ID" value="ENSECAP00000083747.1"/>
    <property type="gene ID" value="ENSECAG00000019103.4"/>
</dbReference>
<evidence type="ECO:0000256" key="15">
    <source>
        <dbReference type="ARBA" id="ARBA00064376"/>
    </source>
</evidence>
<evidence type="ECO:0000256" key="1">
    <source>
        <dbReference type="ARBA" id="ARBA00000563"/>
    </source>
</evidence>
<evidence type="ECO:0000256" key="6">
    <source>
        <dbReference type="ARBA" id="ARBA00022692"/>
    </source>
</evidence>
<dbReference type="GO" id="GO:0090734">
    <property type="term" value="C:site of DNA damage"/>
    <property type="evidence" value="ECO:0007669"/>
    <property type="project" value="Ensembl"/>
</dbReference>
<dbReference type="CDD" id="cd06141">
    <property type="entry name" value="WRN_exo"/>
    <property type="match status" value="1"/>
</dbReference>
<dbReference type="InterPro" id="IPR051132">
    <property type="entry name" value="3-5_Exonuclease_domain"/>
</dbReference>
<keyword evidence="11" id="KW-1133">Transmembrane helix</keyword>
<dbReference type="PANTHER" id="PTHR13620:SF104">
    <property type="entry name" value="EXONUCLEASE 3'-5' DOMAIN-CONTAINING PROTEIN 2"/>
    <property type="match status" value="1"/>
</dbReference>
<comment type="cofactor">
    <cofactor evidence="3">
        <name>Mg(2+)</name>
        <dbReference type="ChEBI" id="CHEBI:18420"/>
    </cofactor>
</comment>
<keyword evidence="8" id="KW-0479">Metal-binding</keyword>
<dbReference type="GO" id="GO:0005741">
    <property type="term" value="C:mitochondrial outer membrane"/>
    <property type="evidence" value="ECO:0007669"/>
    <property type="project" value="Ensembl"/>
</dbReference>